<evidence type="ECO:0000313" key="5">
    <source>
        <dbReference type="Proteomes" id="UP000410492"/>
    </source>
</evidence>
<feature type="compositionally biased region" description="Basic residues" evidence="2">
    <location>
        <begin position="653"/>
        <end position="663"/>
    </location>
</feature>
<dbReference type="InterPro" id="IPR045914">
    <property type="entry name" value="Zn532-like"/>
</dbReference>
<feature type="domain" description="C2H2-type" evidence="3">
    <location>
        <begin position="354"/>
        <end position="384"/>
    </location>
</feature>
<keyword evidence="1" id="KW-0862">Zinc</keyword>
<sequence length="811" mass="94059">MTRYPLRCQMPTTITMPVPVARRYDSGYIFGKRRDSLTTKFDLLFEDSLKEWMSFKPALGLTVYPCYACRHMFSTKSALQDHVNRRVLILQYNCTNCTEMQPCVFYNRCAILLHLRTHFDMDRGEINLENLTTDFLPIGLAGFLPHPDIPRLYEAHESPDNIDAYVNAQFYTPELTERGKQVVILKANDLTFHGASNQVLTLMQVAVEIPRCEFFTLEQQVKLKQAYLSARQQEEWQEQQRLQLQALVTRVNGAGVGPVEVKEEPPDEENSDYNQNMTLPIIAKVESLQETNAAIRLPKCLECNQEQEGTMAEHYLGDNRPFDMNLSCPTCKFIASTECSLKAHMRIHSGVSPHVCPDCGRDFDSPETLKEHMDDVCFHAAKLVRYRCPGKKCGKLFANNNTFGIHFKNHLSHTLTCSLCHAVLDSNGETESHKLRHPEEERQNCMFRRRHHCFLCPDEVITDKNYTEHINMHTLEMERCIYVYMCRLCRSNFRSTATYATHLLRCNGRGQSGTSASKKKTMYKDCEGCDTKIIYTSEKSMRFCNGCKMTKLLRAPSIETEPPPEKPQAPEKVQKPVHKRYYCILCENKINVEDKLKHMRRCEFAHPMVLIQRLTYKEIQKYTIPASSKEDFVLPPPKRRPKSESPNKDEHRRSRKRPSRPRPRHDLEPDLTADEPMKFDGTYYCKLCDFKNEDRAEFHQHIKTHRDVSTAYQCMECGECFVVKPSLMKHLMHFHNISDCEGYLEANDCYDVDAVKELQETVRLGPLASKESDEPLKENQCRVCREEFEDSVSLNKHFRIHGMAFLLKNSK</sequence>
<dbReference type="InterPro" id="IPR057356">
    <property type="entry name" value="Znf-C2H2_ZNF592"/>
</dbReference>
<keyword evidence="1" id="KW-0863">Zinc-finger</keyword>
<dbReference type="AlphaFoldDB" id="A0A653DNJ4"/>
<evidence type="ECO:0000256" key="1">
    <source>
        <dbReference type="PROSITE-ProRule" id="PRU00042"/>
    </source>
</evidence>
<dbReference type="OrthoDB" id="8856548at2759"/>
<feature type="domain" description="C2H2-type" evidence="3">
    <location>
        <begin position="326"/>
        <end position="353"/>
    </location>
</feature>
<proteinExistence type="predicted"/>
<dbReference type="SMART" id="SM00355">
    <property type="entry name" value="ZnF_C2H2"/>
    <property type="match status" value="11"/>
</dbReference>
<dbReference type="PANTHER" id="PTHR47222:SF5">
    <property type="entry name" value="LOW QUALITY PROTEIN: ZINC FINGER PROTEIN 532-LIKE"/>
    <property type="match status" value="1"/>
</dbReference>
<gene>
    <name evidence="4" type="ORF">CALMAC_LOCUS19107</name>
</gene>
<organism evidence="4 5">
    <name type="scientific">Callosobruchus maculatus</name>
    <name type="common">Southern cowpea weevil</name>
    <name type="synonym">Pulse bruchid</name>
    <dbReference type="NCBI Taxonomy" id="64391"/>
    <lineage>
        <taxon>Eukaryota</taxon>
        <taxon>Metazoa</taxon>
        <taxon>Ecdysozoa</taxon>
        <taxon>Arthropoda</taxon>
        <taxon>Hexapoda</taxon>
        <taxon>Insecta</taxon>
        <taxon>Pterygota</taxon>
        <taxon>Neoptera</taxon>
        <taxon>Endopterygota</taxon>
        <taxon>Coleoptera</taxon>
        <taxon>Polyphaga</taxon>
        <taxon>Cucujiformia</taxon>
        <taxon>Chrysomeloidea</taxon>
        <taxon>Chrysomelidae</taxon>
        <taxon>Bruchinae</taxon>
        <taxon>Bruchini</taxon>
        <taxon>Callosobruchus</taxon>
    </lineage>
</organism>
<dbReference type="InterPro" id="IPR013087">
    <property type="entry name" value="Znf_C2H2_type"/>
</dbReference>
<keyword evidence="5" id="KW-1185">Reference proteome</keyword>
<protein>
    <recommendedName>
        <fullName evidence="3">C2H2-type domain-containing protein</fullName>
    </recommendedName>
</protein>
<dbReference type="Pfam" id="PF00096">
    <property type="entry name" value="zf-C2H2"/>
    <property type="match status" value="2"/>
</dbReference>
<accession>A0A653DNJ4</accession>
<dbReference type="Pfam" id="PF25412">
    <property type="entry name" value="zf-C2H2_ZNF592"/>
    <property type="match status" value="1"/>
</dbReference>
<evidence type="ECO:0000259" key="3">
    <source>
        <dbReference type="PROSITE" id="PS50157"/>
    </source>
</evidence>
<reference evidence="4 5" key="1">
    <citation type="submission" date="2019-01" db="EMBL/GenBank/DDBJ databases">
        <authorList>
            <person name="Sayadi A."/>
        </authorList>
    </citation>
    <scope>NUCLEOTIDE SEQUENCE [LARGE SCALE GENOMIC DNA]</scope>
</reference>
<feature type="domain" description="C2H2-type" evidence="3">
    <location>
        <begin position="712"/>
        <end position="735"/>
    </location>
</feature>
<feature type="domain" description="C2H2-type" evidence="3">
    <location>
        <begin position="779"/>
        <end position="801"/>
    </location>
</feature>
<feature type="region of interest" description="Disordered" evidence="2">
    <location>
        <begin position="629"/>
        <end position="674"/>
    </location>
</feature>
<dbReference type="PROSITE" id="PS50157">
    <property type="entry name" value="ZINC_FINGER_C2H2_2"/>
    <property type="match status" value="5"/>
</dbReference>
<feature type="compositionally biased region" description="Basic and acidic residues" evidence="2">
    <location>
        <begin position="642"/>
        <end position="652"/>
    </location>
</feature>
<dbReference type="PANTHER" id="PTHR47222">
    <property type="entry name" value="ZINC FINGER PROTEIN 532-RELATED"/>
    <property type="match status" value="1"/>
</dbReference>
<evidence type="ECO:0000256" key="2">
    <source>
        <dbReference type="SAM" id="MobiDB-lite"/>
    </source>
</evidence>
<dbReference type="Proteomes" id="UP000410492">
    <property type="component" value="Unassembled WGS sequence"/>
</dbReference>
<dbReference type="InterPro" id="IPR036236">
    <property type="entry name" value="Znf_C2H2_sf"/>
</dbReference>
<dbReference type="GO" id="GO:0008270">
    <property type="term" value="F:zinc ion binding"/>
    <property type="evidence" value="ECO:0007669"/>
    <property type="project" value="UniProtKB-KW"/>
</dbReference>
<dbReference type="PROSITE" id="PS00028">
    <property type="entry name" value="ZINC_FINGER_C2H2_1"/>
    <property type="match status" value="5"/>
</dbReference>
<keyword evidence="1" id="KW-0479">Metal-binding</keyword>
<evidence type="ECO:0000313" key="4">
    <source>
        <dbReference type="EMBL" id="VEN61783.1"/>
    </source>
</evidence>
<dbReference type="Gene3D" id="3.30.160.60">
    <property type="entry name" value="Classic Zinc Finger"/>
    <property type="match status" value="2"/>
</dbReference>
<feature type="domain" description="C2H2-type" evidence="3">
    <location>
        <begin position="386"/>
        <end position="415"/>
    </location>
</feature>
<dbReference type="EMBL" id="CAACVG010013403">
    <property type="protein sequence ID" value="VEN61783.1"/>
    <property type="molecule type" value="Genomic_DNA"/>
</dbReference>
<dbReference type="SUPFAM" id="SSF57667">
    <property type="entry name" value="beta-beta-alpha zinc fingers"/>
    <property type="match status" value="2"/>
</dbReference>
<name>A0A653DNJ4_CALMS</name>